<evidence type="ECO:0000313" key="4">
    <source>
        <dbReference type="Proteomes" id="UP000048908"/>
    </source>
</evidence>
<evidence type="ECO:0000259" key="2">
    <source>
        <dbReference type="Pfam" id="PF13840"/>
    </source>
</evidence>
<evidence type="ECO:0000259" key="1">
    <source>
        <dbReference type="Pfam" id="PF10000"/>
    </source>
</evidence>
<dbReference type="InterPro" id="IPR027795">
    <property type="entry name" value="CASTOR_ACT_dom"/>
</dbReference>
<feature type="domain" description="DUF2241" evidence="1">
    <location>
        <begin position="8"/>
        <end position="66"/>
    </location>
</feature>
<proteinExistence type="predicted"/>
<dbReference type="PANTHER" id="PTHR39199:SF1">
    <property type="entry name" value="BLR5128 PROTEIN"/>
    <property type="match status" value="1"/>
</dbReference>
<dbReference type="Pfam" id="PF10000">
    <property type="entry name" value="ACT_3"/>
    <property type="match status" value="1"/>
</dbReference>
<dbReference type="SUPFAM" id="SSF55021">
    <property type="entry name" value="ACT-like"/>
    <property type="match status" value="2"/>
</dbReference>
<evidence type="ECO:0000313" key="3">
    <source>
        <dbReference type="EMBL" id="CTQ32013.1"/>
    </source>
</evidence>
<dbReference type="EMBL" id="CXPG01000012">
    <property type="protein sequence ID" value="CTQ32013.1"/>
    <property type="molecule type" value="Genomic_DNA"/>
</dbReference>
<name>A0A0M6XPB5_9RHOB</name>
<keyword evidence="4" id="KW-1185">Reference proteome</keyword>
<dbReference type="Pfam" id="PF13840">
    <property type="entry name" value="ACT_7"/>
    <property type="match status" value="1"/>
</dbReference>
<accession>A0A0M6XPB5</accession>
<dbReference type="Proteomes" id="UP000048908">
    <property type="component" value="Unassembled WGS sequence"/>
</dbReference>
<dbReference type="PANTHER" id="PTHR39199">
    <property type="entry name" value="BLR5128 PROTEIN"/>
    <property type="match status" value="1"/>
</dbReference>
<dbReference type="InterPro" id="IPR045865">
    <property type="entry name" value="ACT-like_dom_sf"/>
</dbReference>
<feature type="domain" description="CASTOR ACT" evidence="2">
    <location>
        <begin position="67"/>
        <end position="123"/>
    </location>
</feature>
<dbReference type="RefSeq" id="WP_055681474.1">
    <property type="nucleotide sequence ID" value="NZ_CXPG01000012.1"/>
</dbReference>
<reference evidence="3 4" key="1">
    <citation type="submission" date="2015-07" db="EMBL/GenBank/DDBJ databases">
        <authorList>
            <person name="Noorani M."/>
        </authorList>
    </citation>
    <scope>NUCLEOTIDE SEQUENCE [LARGE SCALE GENOMIC DNA]</scope>
    <source>
        <strain evidence="3 4">CECT 5088</strain>
    </source>
</reference>
<dbReference type="AlphaFoldDB" id="A0A0M6XPB5"/>
<dbReference type="InterPro" id="IPR018717">
    <property type="entry name" value="DUF2241"/>
</dbReference>
<dbReference type="Gene3D" id="3.30.2130.10">
    <property type="entry name" value="VC0802-like"/>
    <property type="match status" value="1"/>
</dbReference>
<protein>
    <submittedName>
        <fullName evidence="3">Uncharacterized protein</fullName>
    </submittedName>
</protein>
<gene>
    <name evidence="3" type="ORF">JAN5088_00772</name>
</gene>
<organism evidence="3 4">
    <name type="scientific">Jannaschia rubra</name>
    <dbReference type="NCBI Taxonomy" id="282197"/>
    <lineage>
        <taxon>Bacteria</taxon>
        <taxon>Pseudomonadati</taxon>
        <taxon>Pseudomonadota</taxon>
        <taxon>Alphaproteobacteria</taxon>
        <taxon>Rhodobacterales</taxon>
        <taxon>Roseobacteraceae</taxon>
        <taxon>Jannaschia</taxon>
    </lineage>
</organism>
<dbReference type="STRING" id="282197.SAMN04488517_104222"/>
<sequence length="133" mass="13677">MAVRGTSDMIAGMAPRRRSGTFVFATSDDPSLAREALATVREDEGMSLLLPVDVALDAGLDVTMPMAWLTLTVNSALDGVGLTAAAATALAEAGIACNVVAGHRHDHILVPEADAGRALQTLRLRAAAEAPDA</sequence>